<evidence type="ECO:0000259" key="4">
    <source>
        <dbReference type="PROSITE" id="PS50157"/>
    </source>
</evidence>
<evidence type="ECO:0000256" key="2">
    <source>
        <dbReference type="PROSITE-ProRule" id="PRU00042"/>
    </source>
</evidence>
<protein>
    <recommendedName>
        <fullName evidence="4">C2H2-type domain-containing protein</fullName>
    </recommendedName>
</protein>
<dbReference type="SUPFAM" id="SSF57667">
    <property type="entry name" value="beta-beta-alpha zinc fingers"/>
    <property type="match status" value="2"/>
</dbReference>
<dbReference type="PANTHER" id="PTHR45878:SF44">
    <property type="entry name" value="C2H2-TYPE DOMAIN-CONTAINING PROTEIN"/>
    <property type="match status" value="1"/>
</dbReference>
<dbReference type="Pfam" id="PF00096">
    <property type="entry name" value="zf-C2H2"/>
    <property type="match status" value="1"/>
</dbReference>
<dbReference type="InterPro" id="IPR043584">
    <property type="entry name" value="WIP1/2/3/4/5/6"/>
</dbReference>
<dbReference type="SMART" id="SM00355">
    <property type="entry name" value="ZnF_C2H2"/>
    <property type="match status" value="4"/>
</dbReference>
<dbReference type="PROSITE" id="PS00028">
    <property type="entry name" value="ZINC_FINGER_C2H2_1"/>
    <property type="match status" value="1"/>
</dbReference>
<dbReference type="Gramene" id="NC9G0139120.1">
    <property type="protein sequence ID" value="NC9G0139120.1:cds"/>
    <property type="gene ID" value="NC9G0139120"/>
</dbReference>
<keyword evidence="2" id="KW-0479">Metal-binding</keyword>
<organism evidence="5">
    <name type="scientific">Nymphaea colorata</name>
    <name type="common">pocket water lily</name>
    <dbReference type="NCBI Taxonomy" id="210225"/>
    <lineage>
        <taxon>Eukaryota</taxon>
        <taxon>Viridiplantae</taxon>
        <taxon>Streptophyta</taxon>
        <taxon>Embryophyta</taxon>
        <taxon>Tracheophyta</taxon>
        <taxon>Spermatophyta</taxon>
        <taxon>Magnoliopsida</taxon>
        <taxon>Nymphaeales</taxon>
        <taxon>Nymphaeaceae</taxon>
        <taxon>Nymphaea</taxon>
    </lineage>
</organism>
<dbReference type="Gene3D" id="3.30.160.60">
    <property type="entry name" value="Classic Zinc Finger"/>
    <property type="match status" value="2"/>
</dbReference>
<name>A0A5K1GBY1_9MAGN</name>
<comment type="similarity">
    <text evidence="1">Belongs to the WIP C2H2-type zinc-finger protein family.</text>
</comment>
<evidence type="ECO:0000313" key="5">
    <source>
        <dbReference type="EMBL" id="VVW74449.1"/>
    </source>
</evidence>
<dbReference type="EMBL" id="LR721787">
    <property type="protein sequence ID" value="VVW74449.1"/>
    <property type="molecule type" value="Genomic_DNA"/>
</dbReference>
<keyword evidence="2" id="KW-0862">Zinc</keyword>
<evidence type="ECO:0000256" key="1">
    <source>
        <dbReference type="ARBA" id="ARBA00023452"/>
    </source>
</evidence>
<keyword evidence="2" id="KW-0863">Zinc-finger</keyword>
<dbReference type="AlphaFoldDB" id="A0A5K1GBY1"/>
<evidence type="ECO:0000256" key="3">
    <source>
        <dbReference type="SAM" id="MobiDB-lite"/>
    </source>
</evidence>
<dbReference type="GO" id="GO:0008270">
    <property type="term" value="F:zinc ion binding"/>
    <property type="evidence" value="ECO:0007669"/>
    <property type="project" value="UniProtKB-KW"/>
</dbReference>
<gene>
    <name evidence="5" type="ORF">NYM_LOCUS26876</name>
</gene>
<dbReference type="InterPro" id="IPR013087">
    <property type="entry name" value="Znf_C2H2_type"/>
</dbReference>
<dbReference type="GO" id="GO:0003700">
    <property type="term" value="F:DNA-binding transcription factor activity"/>
    <property type="evidence" value="ECO:0007669"/>
    <property type="project" value="InterPro"/>
</dbReference>
<dbReference type="OrthoDB" id="9406869at2759"/>
<dbReference type="PANTHER" id="PTHR45878">
    <property type="entry name" value="ZINC FINGER PROTEIN WIP2"/>
    <property type="match status" value="1"/>
</dbReference>
<proteinExistence type="inferred from homology"/>
<sequence>MEFTQACDFSAVLLPDQLKREASAVSESDRLDIGVPSNSFSVSSVACSSKIGGYALESSLSLEELDVLEAELELIHDVLTEDSNVGSIGLGEIGLGQDFKLGKIPGVAESSRNGASAMKKVANVATVSVDLIQNRRPFKCSHSGCQKTFKNPQTLKMHYKTHSSDEIALHLSSETVPQACRAGQNKKIPCRCPVCGGTFVGLYELRRHFGRKHSEGEKTHRCRKCGKRFYIDVDLRDHLKLCGEPVGCKCGMKFAFRCNLLAHKKTHPECHEQSPAPDSTAFGTRKHFPKSRDGMSCLLS</sequence>
<feature type="region of interest" description="Disordered" evidence="3">
    <location>
        <begin position="269"/>
        <end position="300"/>
    </location>
</feature>
<accession>A0A5K1GBY1</accession>
<dbReference type="InterPro" id="IPR036236">
    <property type="entry name" value="Znf_C2H2_sf"/>
</dbReference>
<feature type="domain" description="C2H2-type" evidence="4">
    <location>
        <begin position="138"/>
        <end position="167"/>
    </location>
</feature>
<dbReference type="PROSITE" id="PS50157">
    <property type="entry name" value="ZINC_FINGER_C2H2_2"/>
    <property type="match status" value="1"/>
</dbReference>
<reference evidence="5" key="1">
    <citation type="submission" date="2019-09" db="EMBL/GenBank/DDBJ databases">
        <authorList>
            <person name="Zhang L."/>
        </authorList>
    </citation>
    <scope>NUCLEOTIDE SEQUENCE</scope>
</reference>